<accession>A0AAD6ZL46</accession>
<dbReference type="InterPro" id="IPR036047">
    <property type="entry name" value="F-box-like_dom_sf"/>
</dbReference>
<proteinExistence type="predicted"/>
<evidence type="ECO:0000313" key="1">
    <source>
        <dbReference type="EMBL" id="KAJ7328095.1"/>
    </source>
</evidence>
<evidence type="ECO:0008006" key="3">
    <source>
        <dbReference type="Google" id="ProtNLM"/>
    </source>
</evidence>
<feature type="non-terminal residue" evidence="1">
    <location>
        <position position="109"/>
    </location>
</feature>
<reference evidence="1" key="1">
    <citation type="submission" date="2023-03" db="EMBL/GenBank/DDBJ databases">
        <title>Massive genome expansion in bonnet fungi (Mycena s.s.) driven by repeated elements and novel gene families across ecological guilds.</title>
        <authorList>
            <consortium name="Lawrence Berkeley National Laboratory"/>
            <person name="Harder C.B."/>
            <person name="Miyauchi S."/>
            <person name="Viragh M."/>
            <person name="Kuo A."/>
            <person name="Thoen E."/>
            <person name="Andreopoulos B."/>
            <person name="Lu D."/>
            <person name="Skrede I."/>
            <person name="Drula E."/>
            <person name="Henrissat B."/>
            <person name="Morin E."/>
            <person name="Kohler A."/>
            <person name="Barry K."/>
            <person name="LaButti K."/>
            <person name="Morin E."/>
            <person name="Salamov A."/>
            <person name="Lipzen A."/>
            <person name="Mereny Z."/>
            <person name="Hegedus B."/>
            <person name="Baldrian P."/>
            <person name="Stursova M."/>
            <person name="Weitz H."/>
            <person name="Taylor A."/>
            <person name="Grigoriev I.V."/>
            <person name="Nagy L.G."/>
            <person name="Martin F."/>
            <person name="Kauserud H."/>
        </authorList>
    </citation>
    <scope>NUCLEOTIDE SEQUENCE</scope>
    <source>
        <strain evidence="1">CBHHK002</strain>
    </source>
</reference>
<comment type="caution">
    <text evidence="1">The sequence shown here is derived from an EMBL/GenBank/DDBJ whole genome shotgun (WGS) entry which is preliminary data.</text>
</comment>
<evidence type="ECO:0000313" key="2">
    <source>
        <dbReference type="Proteomes" id="UP001218218"/>
    </source>
</evidence>
<dbReference type="SUPFAM" id="SSF81383">
    <property type="entry name" value="F-box domain"/>
    <property type="match status" value="1"/>
</dbReference>
<gene>
    <name evidence="1" type="ORF">DFH08DRAFT_709950</name>
</gene>
<dbReference type="Proteomes" id="UP001218218">
    <property type="component" value="Unassembled WGS sequence"/>
</dbReference>
<organism evidence="1 2">
    <name type="scientific">Mycena albidolilacea</name>
    <dbReference type="NCBI Taxonomy" id="1033008"/>
    <lineage>
        <taxon>Eukaryota</taxon>
        <taxon>Fungi</taxon>
        <taxon>Dikarya</taxon>
        <taxon>Basidiomycota</taxon>
        <taxon>Agaricomycotina</taxon>
        <taxon>Agaricomycetes</taxon>
        <taxon>Agaricomycetidae</taxon>
        <taxon>Agaricales</taxon>
        <taxon>Marasmiineae</taxon>
        <taxon>Mycenaceae</taxon>
        <taxon>Mycena</taxon>
    </lineage>
</organism>
<name>A0AAD6ZL46_9AGAR</name>
<protein>
    <recommendedName>
        <fullName evidence="3">F-box domain-containing protein</fullName>
    </recommendedName>
</protein>
<dbReference type="AlphaFoldDB" id="A0AAD6ZL46"/>
<sequence length="109" mass="12154">MASSSPPVLAFPYEIICQIFLLCLPRHGRVLPSDKTAPLLLAQICSHWRAIALSIPRLWNPIFLYFNHGARYDGISALFGVDSYPVRGIVALVECWFTRAGELPLSITL</sequence>
<keyword evidence="2" id="KW-1185">Reference proteome</keyword>
<dbReference type="EMBL" id="JARIHO010000040">
    <property type="protein sequence ID" value="KAJ7328095.1"/>
    <property type="molecule type" value="Genomic_DNA"/>
</dbReference>